<dbReference type="Pfam" id="PF01699">
    <property type="entry name" value="Na_Ca_ex"/>
    <property type="match status" value="2"/>
</dbReference>
<feature type="transmembrane region" description="Helical" evidence="7">
    <location>
        <begin position="145"/>
        <end position="164"/>
    </location>
</feature>
<dbReference type="InterPro" id="IPR044880">
    <property type="entry name" value="NCX_ion-bd_dom_sf"/>
</dbReference>
<evidence type="ECO:0000256" key="2">
    <source>
        <dbReference type="ARBA" id="ARBA00005364"/>
    </source>
</evidence>
<evidence type="ECO:0000256" key="6">
    <source>
        <dbReference type="ARBA" id="ARBA00023136"/>
    </source>
</evidence>
<keyword evidence="6 7" id="KW-0472">Membrane</keyword>
<comment type="similarity">
    <text evidence="2">Belongs to the Ca(2+):cation antiporter (CaCA) (TC 2.A.19) family. SLC24A subfamily.</text>
</comment>
<feature type="transmembrane region" description="Helical" evidence="7">
    <location>
        <begin position="535"/>
        <end position="555"/>
    </location>
</feature>
<dbReference type="Proteomes" id="UP001642484">
    <property type="component" value="Unassembled WGS sequence"/>
</dbReference>
<feature type="transmembrane region" description="Helical" evidence="7">
    <location>
        <begin position="460"/>
        <end position="483"/>
    </location>
</feature>
<comment type="caution">
    <text evidence="9">The sequence shown here is derived from an EMBL/GenBank/DDBJ whole genome shotgun (WGS) entry which is preliminary data.</text>
</comment>
<dbReference type="CDD" id="cd07176">
    <property type="entry name" value="terB"/>
    <property type="match status" value="1"/>
</dbReference>
<dbReference type="InterPro" id="IPR029024">
    <property type="entry name" value="TerB-like"/>
</dbReference>
<accession>A0ABP0S887</accession>
<evidence type="ECO:0000259" key="8">
    <source>
        <dbReference type="Pfam" id="PF01699"/>
    </source>
</evidence>
<feature type="domain" description="Sodium/calcium exchanger membrane region" evidence="8">
    <location>
        <begin position="430"/>
        <end position="582"/>
    </location>
</feature>
<feature type="transmembrane region" description="Helical" evidence="7">
    <location>
        <begin position="170"/>
        <end position="189"/>
    </location>
</feature>
<feature type="transmembrane region" description="Helical" evidence="7">
    <location>
        <begin position="257"/>
        <end position="283"/>
    </location>
</feature>
<evidence type="ECO:0000313" key="10">
    <source>
        <dbReference type="Proteomes" id="UP001642484"/>
    </source>
</evidence>
<gene>
    <name evidence="9" type="ORF">CCMP2556_LOCUS50571</name>
</gene>
<keyword evidence="4 7" id="KW-0812">Transmembrane</keyword>
<dbReference type="InterPro" id="IPR004481">
    <property type="entry name" value="K/Na/Ca-exchanger"/>
</dbReference>
<dbReference type="PROSITE" id="PS51257">
    <property type="entry name" value="PROKAR_LIPOPROTEIN"/>
    <property type="match status" value="1"/>
</dbReference>
<dbReference type="SUPFAM" id="SSF158682">
    <property type="entry name" value="TerB-like"/>
    <property type="match status" value="1"/>
</dbReference>
<dbReference type="Gene3D" id="1.20.1420.30">
    <property type="entry name" value="NCX, central ion-binding region"/>
    <property type="match status" value="2"/>
</dbReference>
<keyword evidence="3" id="KW-0050">Antiport</keyword>
<dbReference type="EMBL" id="CAXAMN010027128">
    <property type="protein sequence ID" value="CAK9108558.1"/>
    <property type="molecule type" value="Genomic_DNA"/>
</dbReference>
<reference evidence="9 10" key="1">
    <citation type="submission" date="2024-02" db="EMBL/GenBank/DDBJ databases">
        <authorList>
            <person name="Chen Y."/>
            <person name="Shah S."/>
            <person name="Dougan E. K."/>
            <person name="Thang M."/>
            <person name="Chan C."/>
        </authorList>
    </citation>
    <scope>NUCLEOTIDE SEQUENCE [LARGE SCALE GENOMIC DNA]</scope>
</reference>
<evidence type="ECO:0000256" key="4">
    <source>
        <dbReference type="ARBA" id="ARBA00022692"/>
    </source>
</evidence>
<keyword evidence="3" id="KW-0813">Transport</keyword>
<feature type="transmembrane region" description="Helical" evidence="7">
    <location>
        <begin position="227"/>
        <end position="245"/>
    </location>
</feature>
<feature type="domain" description="Sodium/calcium exchanger membrane region" evidence="8">
    <location>
        <begin position="182"/>
        <end position="341"/>
    </location>
</feature>
<feature type="transmembrane region" description="Helical" evidence="7">
    <location>
        <begin position="495"/>
        <end position="515"/>
    </location>
</feature>
<comment type="subcellular location">
    <subcellularLocation>
        <location evidence="1">Membrane</location>
        <topology evidence="1">Multi-pass membrane protein</topology>
    </subcellularLocation>
</comment>
<sequence length="590" mass="63804">MDGGGRLSPQEAYAGVLMGATACDGHFADDEVNSLVIALARMKLYERMSDKQFGQMLDKLHGVIKKKGVEFLIEGCVEQLPKGLEKTVFANACDIVLADGVVEDDEKAFIESLRKKLQIESGTAKVIAEIMVVKNKGENDGPHRLGLFIAIGVSILFIVLHFLRGQSEDFGLTIAYLIVEVTLVSIVIWQACDPFADAAQWVGQKLHLPGSVRGATLDAVASSMPELFSGIFFVLLALRAAYGGTPEALVEAGAEGYGSTIATCAGSAVYNMILIPAFCALAIGLTRKERPTIDVEDEVISRDGIWFVSCEMLLILFLFQNTMHWWMGLILLGLYFVYIYQLYRDAKLFRLKKAAIKLYLEEHGTEVEVGRVLDALDEQGISVSRGVVTLAKEEIQKEISREELEQEEIPDDAGVLFGYFAIPLTGLTTTLILAVTTLISAAACYFLVEATIETAEALAVPAFFVAVIVAAAASSVPDTLLAIGAAKRGDDSGAVSNAFGSNIFDICVCLSIPLLVNSYLTGWQPVALLQDGKPIAGLVGLRILLVVLTIITLLVMWHNRQLTVKKALFLCGLYGVFIAYAVLGSLGILF</sequence>
<keyword evidence="5 7" id="KW-1133">Transmembrane helix</keyword>
<name>A0ABP0S887_9DINO</name>
<feature type="transmembrane region" description="Helical" evidence="7">
    <location>
        <begin position="325"/>
        <end position="343"/>
    </location>
</feature>
<evidence type="ECO:0000256" key="7">
    <source>
        <dbReference type="SAM" id="Phobius"/>
    </source>
</evidence>
<dbReference type="PANTHER" id="PTHR10846">
    <property type="entry name" value="SODIUM/POTASSIUM/CALCIUM EXCHANGER"/>
    <property type="match status" value="1"/>
</dbReference>
<feature type="transmembrane region" description="Helical" evidence="7">
    <location>
        <begin position="416"/>
        <end position="448"/>
    </location>
</feature>
<evidence type="ECO:0000256" key="5">
    <source>
        <dbReference type="ARBA" id="ARBA00022989"/>
    </source>
</evidence>
<feature type="transmembrane region" description="Helical" evidence="7">
    <location>
        <begin position="567"/>
        <end position="589"/>
    </location>
</feature>
<dbReference type="PANTHER" id="PTHR10846:SF8">
    <property type="entry name" value="INNER MEMBRANE PROTEIN YRBG"/>
    <property type="match status" value="1"/>
</dbReference>
<dbReference type="InterPro" id="IPR004837">
    <property type="entry name" value="NaCa_Exmemb"/>
</dbReference>
<keyword evidence="10" id="KW-1185">Reference proteome</keyword>
<evidence type="ECO:0000313" key="9">
    <source>
        <dbReference type="EMBL" id="CAK9108558.1"/>
    </source>
</evidence>
<organism evidence="9 10">
    <name type="scientific">Durusdinium trenchii</name>
    <dbReference type="NCBI Taxonomy" id="1381693"/>
    <lineage>
        <taxon>Eukaryota</taxon>
        <taxon>Sar</taxon>
        <taxon>Alveolata</taxon>
        <taxon>Dinophyceae</taxon>
        <taxon>Suessiales</taxon>
        <taxon>Symbiodiniaceae</taxon>
        <taxon>Durusdinium</taxon>
    </lineage>
</organism>
<dbReference type="Gene3D" id="1.10.3680.10">
    <property type="entry name" value="TerB-like"/>
    <property type="match status" value="1"/>
</dbReference>
<evidence type="ECO:0000256" key="1">
    <source>
        <dbReference type="ARBA" id="ARBA00004141"/>
    </source>
</evidence>
<protein>
    <recommendedName>
        <fullName evidence="8">Sodium/calcium exchanger membrane region domain-containing protein</fullName>
    </recommendedName>
</protein>
<evidence type="ECO:0000256" key="3">
    <source>
        <dbReference type="ARBA" id="ARBA00022449"/>
    </source>
</evidence>
<proteinExistence type="inferred from homology"/>